<dbReference type="Pfam" id="PF06191">
    <property type="entry name" value="DUF995"/>
    <property type="match status" value="1"/>
</dbReference>
<dbReference type="InterPro" id="IPR009337">
    <property type="entry name" value="DUF995"/>
</dbReference>
<dbReference type="RefSeq" id="WP_022709482.1">
    <property type="nucleotide sequence ID" value="NZ_JACHIL010000001.1"/>
</dbReference>
<feature type="signal peptide" evidence="1">
    <location>
        <begin position="1"/>
        <end position="26"/>
    </location>
</feature>
<feature type="chain" id="PRO_5031491176" description="DUF995 domain-containing protein" evidence="1">
    <location>
        <begin position="27"/>
        <end position="173"/>
    </location>
</feature>
<accession>A0A7W8AHI2</accession>
<evidence type="ECO:0008006" key="4">
    <source>
        <dbReference type="Google" id="ProtNLM"/>
    </source>
</evidence>
<proteinExistence type="predicted"/>
<protein>
    <recommendedName>
        <fullName evidence="4">DUF995 domain-containing protein</fullName>
    </recommendedName>
</protein>
<reference evidence="2 3" key="1">
    <citation type="submission" date="2020-08" db="EMBL/GenBank/DDBJ databases">
        <title>Genomic Encyclopedia of Type Strains, Phase IV (KMG-IV): sequencing the most valuable type-strain genomes for metagenomic binning, comparative biology and taxonomic classification.</title>
        <authorList>
            <person name="Goeker M."/>
        </authorList>
    </citation>
    <scope>NUCLEOTIDE SEQUENCE [LARGE SCALE GENOMIC DNA]</scope>
    <source>
        <strain evidence="2 3">DSM 25620</strain>
    </source>
</reference>
<keyword evidence="3" id="KW-1185">Reference proteome</keyword>
<dbReference type="Proteomes" id="UP000531231">
    <property type="component" value="Unassembled WGS sequence"/>
</dbReference>
<evidence type="ECO:0000313" key="3">
    <source>
        <dbReference type="Proteomes" id="UP000531231"/>
    </source>
</evidence>
<gene>
    <name evidence="2" type="ORF">HNQ68_000446</name>
</gene>
<keyword evidence="1" id="KW-0732">Signal</keyword>
<organism evidence="2 3">
    <name type="scientific">Pseudochrobactrum saccharolyticum</name>
    <dbReference type="NCBI Taxonomy" id="354352"/>
    <lineage>
        <taxon>Bacteria</taxon>
        <taxon>Pseudomonadati</taxon>
        <taxon>Pseudomonadota</taxon>
        <taxon>Alphaproteobacteria</taxon>
        <taxon>Hyphomicrobiales</taxon>
        <taxon>Brucellaceae</taxon>
        <taxon>Pseudochrobactrum</taxon>
    </lineage>
</organism>
<evidence type="ECO:0000256" key="1">
    <source>
        <dbReference type="SAM" id="SignalP"/>
    </source>
</evidence>
<name>A0A7W8AHI2_9HYPH</name>
<evidence type="ECO:0000313" key="2">
    <source>
        <dbReference type="EMBL" id="MBB5089934.1"/>
    </source>
</evidence>
<sequence length="173" mass="19066">MSMFRAMTLIIAVAGGLGLSVSAGLAAPAAAQTASGADTAKPLSSSEIYRIYSHNSWMWKDGAGYFAVSKRQFKAWSGRGSNASAGQGIWFITDPGKLCFRATWYEKGTSFPATTCFSHREKNGVIYQRKEPNGDWYIFKHAPARKGDEITKFRRGDYVSRQLDRMMPAMASN</sequence>
<comment type="caution">
    <text evidence="2">The sequence shown here is derived from an EMBL/GenBank/DDBJ whole genome shotgun (WGS) entry which is preliminary data.</text>
</comment>
<dbReference type="EMBL" id="JACHIL010000001">
    <property type="protein sequence ID" value="MBB5089934.1"/>
    <property type="molecule type" value="Genomic_DNA"/>
</dbReference>
<dbReference type="AlphaFoldDB" id="A0A7W8AHI2"/>